<dbReference type="RefSeq" id="WP_367724030.1">
    <property type="nucleotide sequence ID" value="NZ_JBFOCI010000003.1"/>
</dbReference>
<organism evidence="2 3">
    <name type="scientific">Mesorhizobium marinum</name>
    <dbReference type="NCBI Taxonomy" id="3228790"/>
    <lineage>
        <taxon>Bacteria</taxon>
        <taxon>Pseudomonadati</taxon>
        <taxon>Pseudomonadota</taxon>
        <taxon>Alphaproteobacteria</taxon>
        <taxon>Hyphomicrobiales</taxon>
        <taxon>Phyllobacteriaceae</taxon>
        <taxon>Mesorhizobium</taxon>
    </lineage>
</organism>
<sequence length="381" mass="42798">MLVSIHLTTFCQAASGWLERAIASVLEQTYADFELICYDDGSYDGTAQLLARFASEDRRVRVITGSPNLNSVAKSLGRCFLARSPEAGAITWMFDDNILAPDALQTLVSAMERTGADVVYGQTRIMTVDGSSWLIGTREPEVIGASFQATSADVPNAGILIRPEVFERSGWYDSSIILRRSCDWDLFRRIWSSGSTIVKVDHVCATEFGELSPSSLRNSFDTSFELMKRYVRLRDEIGFRLDVASATYGPADVVPEGPWSKDELSYIYHGFVRYFVSVGNLGKAAEWGNEIISLNGLDDDLVVKNLRRKFGDQPEILEAVVSGLFARRVADPAVSIVRYSFKREVAEYLQRRIRTAKSQAARVYWKVAFHVLRRVWRSLPR</sequence>
<evidence type="ECO:0000313" key="2">
    <source>
        <dbReference type="EMBL" id="MEW9806903.1"/>
    </source>
</evidence>
<evidence type="ECO:0000259" key="1">
    <source>
        <dbReference type="Pfam" id="PF00535"/>
    </source>
</evidence>
<feature type="domain" description="Glycosyltransferase 2-like" evidence="1">
    <location>
        <begin position="15"/>
        <end position="133"/>
    </location>
</feature>
<protein>
    <submittedName>
        <fullName evidence="2">Glycosyltransferase family 2 protein</fullName>
    </submittedName>
</protein>
<dbReference type="SUPFAM" id="SSF53448">
    <property type="entry name" value="Nucleotide-diphospho-sugar transferases"/>
    <property type="match status" value="1"/>
</dbReference>
<name>A0ABV3R122_9HYPH</name>
<dbReference type="EMBL" id="JBFOCI010000003">
    <property type="protein sequence ID" value="MEW9806903.1"/>
    <property type="molecule type" value="Genomic_DNA"/>
</dbReference>
<dbReference type="PANTHER" id="PTHR43685">
    <property type="entry name" value="GLYCOSYLTRANSFERASE"/>
    <property type="match status" value="1"/>
</dbReference>
<dbReference type="Pfam" id="PF00535">
    <property type="entry name" value="Glycos_transf_2"/>
    <property type="match status" value="1"/>
</dbReference>
<accession>A0ABV3R122</accession>
<keyword evidence="3" id="KW-1185">Reference proteome</keyword>
<gene>
    <name evidence="2" type="ORF">ABUE31_13005</name>
</gene>
<dbReference type="InterPro" id="IPR029044">
    <property type="entry name" value="Nucleotide-diphossugar_trans"/>
</dbReference>
<comment type="caution">
    <text evidence="2">The sequence shown here is derived from an EMBL/GenBank/DDBJ whole genome shotgun (WGS) entry which is preliminary data.</text>
</comment>
<dbReference type="Gene3D" id="3.90.550.10">
    <property type="entry name" value="Spore Coat Polysaccharide Biosynthesis Protein SpsA, Chain A"/>
    <property type="match status" value="1"/>
</dbReference>
<dbReference type="InterPro" id="IPR001173">
    <property type="entry name" value="Glyco_trans_2-like"/>
</dbReference>
<evidence type="ECO:0000313" key="3">
    <source>
        <dbReference type="Proteomes" id="UP001556196"/>
    </source>
</evidence>
<dbReference type="InterPro" id="IPR050834">
    <property type="entry name" value="Glycosyltransf_2"/>
</dbReference>
<dbReference type="Proteomes" id="UP001556196">
    <property type="component" value="Unassembled WGS sequence"/>
</dbReference>
<proteinExistence type="predicted"/>
<reference evidence="2 3" key="1">
    <citation type="submission" date="2024-06" db="EMBL/GenBank/DDBJ databases">
        <authorList>
            <person name="Tuo L."/>
        </authorList>
    </citation>
    <scope>NUCLEOTIDE SEQUENCE [LARGE SCALE GENOMIC DNA]</scope>
    <source>
        <strain evidence="2 3">ZMM04-5</strain>
    </source>
</reference>
<dbReference type="PANTHER" id="PTHR43685:SF2">
    <property type="entry name" value="GLYCOSYLTRANSFERASE 2-LIKE DOMAIN-CONTAINING PROTEIN"/>
    <property type="match status" value="1"/>
</dbReference>